<name>A0A4Y2G9J9_ARAVE</name>
<keyword evidence="2" id="KW-1185">Reference proteome</keyword>
<dbReference type="AlphaFoldDB" id="A0A4Y2G9J9"/>
<dbReference type="EMBL" id="BGPR01001282">
    <property type="protein sequence ID" value="GBM50041.1"/>
    <property type="molecule type" value="Genomic_DNA"/>
</dbReference>
<comment type="caution">
    <text evidence="1">The sequence shown here is derived from an EMBL/GenBank/DDBJ whole genome shotgun (WGS) entry which is preliminary data.</text>
</comment>
<proteinExistence type="predicted"/>
<protein>
    <submittedName>
        <fullName evidence="1">Uncharacterized protein</fullName>
    </submittedName>
</protein>
<accession>A0A4Y2G9J9</accession>
<evidence type="ECO:0000313" key="2">
    <source>
        <dbReference type="Proteomes" id="UP000499080"/>
    </source>
</evidence>
<organism evidence="1 2">
    <name type="scientific">Araneus ventricosus</name>
    <name type="common">Orbweaver spider</name>
    <name type="synonym">Epeira ventricosa</name>
    <dbReference type="NCBI Taxonomy" id="182803"/>
    <lineage>
        <taxon>Eukaryota</taxon>
        <taxon>Metazoa</taxon>
        <taxon>Ecdysozoa</taxon>
        <taxon>Arthropoda</taxon>
        <taxon>Chelicerata</taxon>
        <taxon>Arachnida</taxon>
        <taxon>Araneae</taxon>
        <taxon>Araneomorphae</taxon>
        <taxon>Entelegynae</taxon>
        <taxon>Araneoidea</taxon>
        <taxon>Araneidae</taxon>
        <taxon>Araneus</taxon>
    </lineage>
</organism>
<dbReference type="Proteomes" id="UP000499080">
    <property type="component" value="Unassembled WGS sequence"/>
</dbReference>
<reference evidence="1 2" key="1">
    <citation type="journal article" date="2019" name="Sci. Rep.">
        <title>Orb-weaving spider Araneus ventricosus genome elucidates the spidroin gene catalogue.</title>
        <authorList>
            <person name="Kono N."/>
            <person name="Nakamura H."/>
            <person name="Ohtoshi R."/>
            <person name="Moran D.A.P."/>
            <person name="Shinohara A."/>
            <person name="Yoshida Y."/>
            <person name="Fujiwara M."/>
            <person name="Mori M."/>
            <person name="Tomita M."/>
            <person name="Arakawa K."/>
        </authorList>
    </citation>
    <scope>NUCLEOTIDE SEQUENCE [LARGE SCALE GENOMIC DNA]</scope>
</reference>
<sequence length="99" mass="11600">MIQPVLSEFHQHQYRILASSYLEIPVFSLEDQQGANSWLKDFHGLATYNHWDDQMCWLTLFSFAGTFRQGSTTMRTFYQTTLQEFPEQCFLPSKILTPG</sequence>
<gene>
    <name evidence="1" type="ORF">AVEN_69619_1</name>
</gene>
<evidence type="ECO:0000313" key="1">
    <source>
        <dbReference type="EMBL" id="GBM50041.1"/>
    </source>
</evidence>